<name>A0A653BI48_CALMS</name>
<dbReference type="EC" id="3.2.1.14" evidence="3"/>
<proteinExistence type="inferred from homology"/>
<keyword evidence="10 12" id="KW-0326">Glycosidase</keyword>
<gene>
    <name evidence="16" type="ORF">CALMAC_LOCUS1144</name>
</gene>
<keyword evidence="11" id="KW-0624">Polysaccharide degradation</keyword>
<feature type="signal peptide" evidence="14">
    <location>
        <begin position="1"/>
        <end position="24"/>
    </location>
</feature>
<evidence type="ECO:0000313" key="17">
    <source>
        <dbReference type="Proteomes" id="UP000410492"/>
    </source>
</evidence>
<dbReference type="SUPFAM" id="SSF54556">
    <property type="entry name" value="Chitinase insertion domain"/>
    <property type="match status" value="1"/>
</dbReference>
<accession>A0A653BI48</accession>
<evidence type="ECO:0000256" key="13">
    <source>
        <dbReference type="SAM" id="MobiDB-lite"/>
    </source>
</evidence>
<keyword evidence="6 12" id="KW-0378">Hydrolase</keyword>
<dbReference type="PROSITE" id="PS51910">
    <property type="entry name" value="GH18_2"/>
    <property type="match status" value="1"/>
</dbReference>
<keyword evidence="4" id="KW-0147">Chitin-binding</keyword>
<reference evidence="16 17" key="1">
    <citation type="submission" date="2019-01" db="EMBL/GenBank/DDBJ databases">
        <authorList>
            <person name="Sayadi A."/>
        </authorList>
    </citation>
    <scope>NUCLEOTIDE SEQUENCE [LARGE SCALE GENOMIC DNA]</scope>
</reference>
<dbReference type="GO" id="GO:0000272">
    <property type="term" value="P:polysaccharide catabolic process"/>
    <property type="evidence" value="ECO:0007669"/>
    <property type="project" value="UniProtKB-KW"/>
</dbReference>
<evidence type="ECO:0000256" key="11">
    <source>
        <dbReference type="ARBA" id="ARBA00023326"/>
    </source>
</evidence>
<dbReference type="PANTHER" id="PTHR11177">
    <property type="entry name" value="CHITINASE"/>
    <property type="match status" value="1"/>
</dbReference>
<keyword evidence="8" id="KW-1015">Disulfide bond</keyword>
<dbReference type="SUPFAM" id="SSF51445">
    <property type="entry name" value="(Trans)glycosidases"/>
    <property type="match status" value="1"/>
</dbReference>
<dbReference type="GO" id="GO:0008061">
    <property type="term" value="F:chitin binding"/>
    <property type="evidence" value="ECO:0007669"/>
    <property type="project" value="UniProtKB-KW"/>
</dbReference>
<dbReference type="SMART" id="SM00636">
    <property type="entry name" value="Glyco_18"/>
    <property type="match status" value="1"/>
</dbReference>
<evidence type="ECO:0000256" key="4">
    <source>
        <dbReference type="ARBA" id="ARBA00022669"/>
    </source>
</evidence>
<protein>
    <recommendedName>
        <fullName evidence="3">chitinase</fullName>
        <ecNumber evidence="3">3.2.1.14</ecNumber>
    </recommendedName>
</protein>
<evidence type="ECO:0000256" key="12">
    <source>
        <dbReference type="RuleBase" id="RU000489"/>
    </source>
</evidence>
<evidence type="ECO:0000256" key="14">
    <source>
        <dbReference type="SAM" id="SignalP"/>
    </source>
</evidence>
<evidence type="ECO:0000259" key="15">
    <source>
        <dbReference type="PROSITE" id="PS51910"/>
    </source>
</evidence>
<evidence type="ECO:0000256" key="6">
    <source>
        <dbReference type="ARBA" id="ARBA00022801"/>
    </source>
</evidence>
<dbReference type="InterPro" id="IPR001223">
    <property type="entry name" value="Glyco_hydro18_cat"/>
</dbReference>
<dbReference type="GO" id="GO:0008843">
    <property type="term" value="F:endochitinase activity"/>
    <property type="evidence" value="ECO:0007669"/>
    <property type="project" value="UniProtKB-EC"/>
</dbReference>
<dbReference type="Gene3D" id="3.10.50.10">
    <property type="match status" value="1"/>
</dbReference>
<sequence length="391" mass="43242">MSVLKTNVIFALVCLAVCVQLSSGKTKRVVCYHASWSWQRLGDGKFEVENIDPNLCTHLIYAFVGLNADGTIKVLDKRMDVENGNFKKFNALKQRNPKLITIVAIGGWEESATFSPVVSDPKLRATLVTSAVKFMQTYGFNGFDLDWEFPAQRGGKKSDKENFSKLLKELRAAFDKHGFLLSAAVNGVGSSVDTSFEVPVLNKYLDMINVMSYDYHGTWDENKVTGHHSGLYPSAVDVTAAAKQLNVDASIRGWIQRGADPQKINLGVPFYGRSFTLTNPSNPALGAPISGPGKPGPYQKDSGSLGYDEIVKLQKDGSWTYVWDNKQKVPHAYKDNQWVGYDDPRSLEGKVKYAKTKNLGGIMIWNIATDDFHGVSGRKFPLLTAINKAML</sequence>
<dbReference type="InterPro" id="IPR017853">
    <property type="entry name" value="GH"/>
</dbReference>
<comment type="similarity">
    <text evidence="2">Belongs to the glycosyl hydrolase 18 family. Chitinase class II subfamily.</text>
</comment>
<evidence type="ECO:0000256" key="10">
    <source>
        <dbReference type="ARBA" id="ARBA00023295"/>
    </source>
</evidence>
<dbReference type="Proteomes" id="UP000410492">
    <property type="component" value="Unassembled WGS sequence"/>
</dbReference>
<feature type="domain" description="GH18" evidence="15">
    <location>
        <begin position="27"/>
        <end position="391"/>
    </location>
</feature>
<dbReference type="Pfam" id="PF00704">
    <property type="entry name" value="Glyco_hydro_18"/>
    <property type="match status" value="1"/>
</dbReference>
<evidence type="ECO:0000256" key="9">
    <source>
        <dbReference type="ARBA" id="ARBA00023277"/>
    </source>
</evidence>
<dbReference type="PROSITE" id="PS01095">
    <property type="entry name" value="GH18_1"/>
    <property type="match status" value="1"/>
</dbReference>
<dbReference type="GO" id="GO:0006032">
    <property type="term" value="P:chitin catabolic process"/>
    <property type="evidence" value="ECO:0007669"/>
    <property type="project" value="UniProtKB-KW"/>
</dbReference>
<keyword evidence="5 14" id="KW-0732">Signal</keyword>
<comment type="catalytic activity">
    <reaction evidence="1">
        <text>Random endo-hydrolysis of N-acetyl-beta-D-glucosaminide (1-&gt;4)-beta-linkages in chitin and chitodextrins.</text>
        <dbReference type="EC" id="3.2.1.14"/>
    </reaction>
</comment>
<feature type="chain" id="PRO_5025008008" description="chitinase" evidence="14">
    <location>
        <begin position="25"/>
        <end position="391"/>
    </location>
</feature>
<dbReference type="EMBL" id="CAACVG010001303">
    <property type="protein sequence ID" value="VEN35163.1"/>
    <property type="molecule type" value="Genomic_DNA"/>
</dbReference>
<evidence type="ECO:0000256" key="1">
    <source>
        <dbReference type="ARBA" id="ARBA00000822"/>
    </source>
</evidence>
<evidence type="ECO:0000256" key="8">
    <source>
        <dbReference type="ARBA" id="ARBA00023157"/>
    </source>
</evidence>
<evidence type="ECO:0000256" key="3">
    <source>
        <dbReference type="ARBA" id="ARBA00012729"/>
    </source>
</evidence>
<keyword evidence="9" id="KW-0119">Carbohydrate metabolism</keyword>
<keyword evidence="7" id="KW-0146">Chitin degradation</keyword>
<dbReference type="Gene3D" id="3.20.20.80">
    <property type="entry name" value="Glycosidases"/>
    <property type="match status" value="1"/>
</dbReference>
<dbReference type="GO" id="GO:0005576">
    <property type="term" value="C:extracellular region"/>
    <property type="evidence" value="ECO:0007669"/>
    <property type="project" value="TreeGrafter"/>
</dbReference>
<dbReference type="InterPro" id="IPR050314">
    <property type="entry name" value="Glycosyl_Hydrlase_18"/>
</dbReference>
<organism evidence="16 17">
    <name type="scientific">Callosobruchus maculatus</name>
    <name type="common">Southern cowpea weevil</name>
    <name type="synonym">Pulse bruchid</name>
    <dbReference type="NCBI Taxonomy" id="64391"/>
    <lineage>
        <taxon>Eukaryota</taxon>
        <taxon>Metazoa</taxon>
        <taxon>Ecdysozoa</taxon>
        <taxon>Arthropoda</taxon>
        <taxon>Hexapoda</taxon>
        <taxon>Insecta</taxon>
        <taxon>Pterygota</taxon>
        <taxon>Neoptera</taxon>
        <taxon>Endopterygota</taxon>
        <taxon>Coleoptera</taxon>
        <taxon>Polyphaga</taxon>
        <taxon>Cucujiformia</taxon>
        <taxon>Chrysomeloidea</taxon>
        <taxon>Chrysomelidae</taxon>
        <taxon>Bruchinae</taxon>
        <taxon>Bruchini</taxon>
        <taxon>Callosobruchus</taxon>
    </lineage>
</organism>
<dbReference type="AlphaFoldDB" id="A0A653BI48"/>
<dbReference type="InterPro" id="IPR029070">
    <property type="entry name" value="Chitinase_insertion_sf"/>
</dbReference>
<dbReference type="OrthoDB" id="73875at2759"/>
<dbReference type="CDD" id="cd02872">
    <property type="entry name" value="GH18_chitolectin_chitotriosidase"/>
    <property type="match status" value="1"/>
</dbReference>
<feature type="region of interest" description="Disordered" evidence="13">
    <location>
        <begin position="282"/>
        <end position="301"/>
    </location>
</feature>
<evidence type="ECO:0000256" key="7">
    <source>
        <dbReference type="ARBA" id="ARBA00023024"/>
    </source>
</evidence>
<dbReference type="FunFam" id="3.10.50.10:FF:000004">
    <property type="entry name" value="Chitinase 5"/>
    <property type="match status" value="1"/>
</dbReference>
<evidence type="ECO:0000256" key="2">
    <source>
        <dbReference type="ARBA" id="ARBA00009121"/>
    </source>
</evidence>
<dbReference type="InterPro" id="IPR011583">
    <property type="entry name" value="Chitinase_II/V-like_cat"/>
</dbReference>
<evidence type="ECO:0000256" key="5">
    <source>
        <dbReference type="ARBA" id="ARBA00022729"/>
    </source>
</evidence>
<dbReference type="InterPro" id="IPR001579">
    <property type="entry name" value="Glyco_hydro_18_chit_AS"/>
</dbReference>
<keyword evidence="17" id="KW-1185">Reference proteome</keyword>
<dbReference type="PANTHER" id="PTHR11177:SF360">
    <property type="entry name" value="CHITINASE 4-RELATED"/>
    <property type="match status" value="1"/>
</dbReference>
<evidence type="ECO:0000313" key="16">
    <source>
        <dbReference type="EMBL" id="VEN35163.1"/>
    </source>
</evidence>